<dbReference type="GO" id="GO:0008270">
    <property type="term" value="F:zinc ion binding"/>
    <property type="evidence" value="ECO:0007669"/>
    <property type="project" value="InterPro"/>
</dbReference>
<dbReference type="PROSITE" id="PS51379">
    <property type="entry name" value="4FE4S_FER_2"/>
    <property type="match status" value="1"/>
</dbReference>
<evidence type="ECO:0008006" key="9">
    <source>
        <dbReference type="Google" id="ProtNLM"/>
    </source>
</evidence>
<feature type="region of interest" description="Disordered" evidence="4">
    <location>
        <begin position="1055"/>
        <end position="1111"/>
    </location>
</feature>
<feature type="domain" description="4Fe-4S ferredoxin-type" evidence="6">
    <location>
        <begin position="43"/>
        <end position="75"/>
    </location>
</feature>
<feature type="compositionally biased region" description="Gly residues" evidence="4">
    <location>
        <begin position="143"/>
        <end position="152"/>
    </location>
</feature>
<dbReference type="Gene3D" id="4.10.240.10">
    <property type="entry name" value="Zn(2)-C6 fungal-type DNA-binding domain"/>
    <property type="match status" value="1"/>
</dbReference>
<dbReference type="GO" id="GO:0003677">
    <property type="term" value="F:DNA binding"/>
    <property type="evidence" value="ECO:0007669"/>
    <property type="project" value="InterPro"/>
</dbReference>
<feature type="compositionally biased region" description="Polar residues" evidence="4">
    <location>
        <begin position="391"/>
        <end position="413"/>
    </location>
</feature>
<dbReference type="InterPro" id="IPR017896">
    <property type="entry name" value="4Fe4S_Fe-S-bd"/>
</dbReference>
<dbReference type="InterPro" id="IPR001138">
    <property type="entry name" value="Zn2Cys6_DnaBD"/>
</dbReference>
<dbReference type="InterPro" id="IPR036864">
    <property type="entry name" value="Zn2-C6_fun-type_DNA-bd_sf"/>
</dbReference>
<evidence type="ECO:0000256" key="1">
    <source>
        <dbReference type="ARBA" id="ARBA00004123"/>
    </source>
</evidence>
<comment type="subcellular location">
    <subcellularLocation>
        <location evidence="1">Nucleus</location>
    </subcellularLocation>
</comment>
<dbReference type="OrthoDB" id="424974at2759"/>
<evidence type="ECO:0000256" key="3">
    <source>
        <dbReference type="ARBA" id="ARBA00023242"/>
    </source>
</evidence>
<dbReference type="CDD" id="cd12148">
    <property type="entry name" value="fungal_TF_MHR"/>
    <property type="match status" value="1"/>
</dbReference>
<dbReference type="PROSITE" id="PS50048">
    <property type="entry name" value="ZN2_CY6_FUNGAL_2"/>
    <property type="match status" value="1"/>
</dbReference>
<feature type="compositionally biased region" description="Low complexity" evidence="4">
    <location>
        <begin position="912"/>
        <end position="923"/>
    </location>
</feature>
<feature type="compositionally biased region" description="Low complexity" evidence="4">
    <location>
        <begin position="1069"/>
        <end position="1078"/>
    </location>
</feature>
<feature type="domain" description="Zn(2)-C6 fungal-type" evidence="5">
    <location>
        <begin position="36"/>
        <end position="65"/>
    </location>
</feature>
<feature type="compositionally biased region" description="Acidic residues" evidence="4">
    <location>
        <begin position="214"/>
        <end position="225"/>
    </location>
</feature>
<evidence type="ECO:0000256" key="4">
    <source>
        <dbReference type="SAM" id="MobiDB-lite"/>
    </source>
</evidence>
<dbReference type="GO" id="GO:0006351">
    <property type="term" value="P:DNA-templated transcription"/>
    <property type="evidence" value="ECO:0007669"/>
    <property type="project" value="InterPro"/>
</dbReference>
<dbReference type="EMBL" id="MU154580">
    <property type="protein sequence ID" value="KAF9493815.1"/>
    <property type="molecule type" value="Genomic_DNA"/>
</dbReference>
<feature type="region of interest" description="Disordered" evidence="4">
    <location>
        <begin position="846"/>
        <end position="865"/>
    </location>
</feature>
<feature type="region of interest" description="Disordered" evidence="4">
    <location>
        <begin position="386"/>
        <end position="450"/>
    </location>
</feature>
<dbReference type="InterPro" id="IPR007219">
    <property type="entry name" value="XnlR_reg_dom"/>
</dbReference>
<dbReference type="GO" id="GO:0000981">
    <property type="term" value="F:DNA-binding transcription factor activity, RNA polymerase II-specific"/>
    <property type="evidence" value="ECO:0007669"/>
    <property type="project" value="InterPro"/>
</dbReference>
<keyword evidence="3" id="KW-0539">Nucleus</keyword>
<dbReference type="SUPFAM" id="SSF57701">
    <property type="entry name" value="Zn2/Cys6 DNA-binding domain"/>
    <property type="match status" value="1"/>
</dbReference>
<dbReference type="GO" id="GO:0005634">
    <property type="term" value="C:nucleus"/>
    <property type="evidence" value="ECO:0007669"/>
    <property type="project" value="UniProtKB-SubCell"/>
</dbReference>
<feature type="compositionally biased region" description="Polar residues" evidence="4">
    <location>
        <begin position="156"/>
        <end position="165"/>
    </location>
</feature>
<protein>
    <recommendedName>
        <fullName evidence="9">Zn(2)-C6 fungal-type domain-containing protein</fullName>
    </recommendedName>
</protein>
<name>A0A9P5ZW72_PLEER</name>
<feature type="region of interest" description="Disordered" evidence="4">
    <location>
        <begin position="135"/>
        <end position="172"/>
    </location>
</feature>
<feature type="region of interest" description="Disordered" evidence="4">
    <location>
        <begin position="870"/>
        <end position="944"/>
    </location>
</feature>
<evidence type="ECO:0000313" key="8">
    <source>
        <dbReference type="Proteomes" id="UP000807025"/>
    </source>
</evidence>
<dbReference type="SMART" id="SM00906">
    <property type="entry name" value="Fungal_trans"/>
    <property type="match status" value="1"/>
</dbReference>
<dbReference type="PANTHER" id="PTHR31001:SF56">
    <property type="entry name" value="ZN(2)-C6 FUNGAL-TYPE DOMAIN-CONTAINING PROTEIN"/>
    <property type="match status" value="1"/>
</dbReference>
<keyword evidence="2" id="KW-0479">Metal-binding</keyword>
<dbReference type="PROSITE" id="PS00463">
    <property type="entry name" value="ZN2_CY6_FUNGAL_1"/>
    <property type="match status" value="1"/>
</dbReference>
<comment type="caution">
    <text evidence="7">The sequence shown here is derived from an EMBL/GenBank/DDBJ whole genome shotgun (WGS) entry which is preliminary data.</text>
</comment>
<evidence type="ECO:0000256" key="2">
    <source>
        <dbReference type="ARBA" id="ARBA00022723"/>
    </source>
</evidence>
<feature type="compositionally biased region" description="Polar residues" evidence="4">
    <location>
        <begin position="931"/>
        <end position="943"/>
    </location>
</feature>
<feature type="compositionally biased region" description="Low complexity" evidence="4">
    <location>
        <begin position="883"/>
        <end position="896"/>
    </location>
</feature>
<evidence type="ECO:0000259" key="5">
    <source>
        <dbReference type="PROSITE" id="PS50048"/>
    </source>
</evidence>
<gene>
    <name evidence="7" type="ORF">BDN71DRAFT_1449650</name>
</gene>
<evidence type="ECO:0000313" key="7">
    <source>
        <dbReference type="EMBL" id="KAF9493815.1"/>
    </source>
</evidence>
<feature type="compositionally biased region" description="Polar residues" evidence="4">
    <location>
        <begin position="1079"/>
        <end position="1110"/>
    </location>
</feature>
<dbReference type="Pfam" id="PF04082">
    <property type="entry name" value="Fungal_trans"/>
    <property type="match status" value="1"/>
</dbReference>
<dbReference type="CDD" id="cd00067">
    <property type="entry name" value="GAL4"/>
    <property type="match status" value="1"/>
</dbReference>
<sequence length="1276" mass="137206">MPVDPTKPTPSRRPQRKITEEELRDIELKRIRGELSCAECRRLKLRCDKKVPCSSCVRRGCESICPCGILSAGQGTRFILADTQQLHRKISEMSNRIRALEDALAIMHGTTSAERHPLLSDDLLKIKFGAEALRSDNTQKPNGQGGDGGGIANGYKSDQSGQEATVKTEEQENIDALGTLTLDDKSGEVKYFGRSAGSETLLMANEEWSAPSAEDGDEFDDEDVNNAENLFPPFNPSTTSSPDPASPPSTGSGTASASASLPPISRLANLFPFTSPIPPSSTSSAGGFKPSPGTVRKLYERQNLLDLLYAYLPAYPRAHELSESYLQHATYFFRPIKRDELLGESTTLPGMSIDSQETAPIPPAFLKQVYDAASKRQLRQLHTYYADAGSPGSSNGDGAEENSPTYSQLQTPLTPFAIPPYTFPQQGQQGAAGTSTPAAHPTLDPDPDPSAPHSLATIFMILALGALLDINKPPYNAEAERYYTLGKAALSLRTIFDFPHIRTVQAVGLTATYHSMAGKKYTRDSAWGLMSLAAKLSQSLGLHRDSARWNFDPTTVQRRRALFWEIFAADVSHSLALGRPPAIHLSYVDCEFPIDEEATLSDAQEVQYGFWRMKHTFARDIFNAVAEATLTAKSPSYSTVLDLDRKVRELSFPAAFKPYVSKEDGEEEYYSSSLSLRGFYASQHRTVTMLYLHRSFFAQAMLDHPSNPLLSPFAPSFLTAYRCASIIIKATAHQYDRCAKMAMRVWFLLYHTFSAAVIVGTVVTHSPNSPMATSALQDLDLAVELFDRASAMSRRARIALIVLQKLKDKAERAYAQFSSSTTTPGQAGSAAPSGYVSPLGVFSSPPSAFKSPRAEGSDDDGGDELAIFGGQKRVLTRKHRHANSTSSASPSIPSDKNSPRLASYNNSPSPPSTGAASPSSATTKHGEAATVSHSDSQHPTNVHPSLMEYLSDSNMFGLESMGGAHGSNRGNPFAGPNASLSMGGGPFHASNSASVMQGVEIGSAGGVPSATPLTMMDPLQEVSTGNSAPVNGGMGEMYQSFMSYLANRSFGGNALSGQLSPPLPRPVEHVQQQQPQHQYFTPSQPLSALQSRGPSQSPSAPGSTVSSPGTPWSVISALSTINTGSPSTALNSPMWAQTHDSSVPASPAVLQGMVTPNYMRSELLGYAGSLGSTHRQLQQSAQQTQQTPGFPGFNGRIDASMFGNMYAETQLGHPAFGVHERAPNGSGMMAVDPREEMVEMGLSTESGMDAGWMSFMHNAGIMEYNGPGGGQHQMPL</sequence>
<keyword evidence="8" id="KW-1185">Reference proteome</keyword>
<organism evidence="7 8">
    <name type="scientific">Pleurotus eryngii</name>
    <name type="common">Boletus of the steppes</name>
    <dbReference type="NCBI Taxonomy" id="5323"/>
    <lineage>
        <taxon>Eukaryota</taxon>
        <taxon>Fungi</taxon>
        <taxon>Dikarya</taxon>
        <taxon>Basidiomycota</taxon>
        <taxon>Agaricomycotina</taxon>
        <taxon>Agaricomycetes</taxon>
        <taxon>Agaricomycetidae</taxon>
        <taxon>Agaricales</taxon>
        <taxon>Pleurotineae</taxon>
        <taxon>Pleurotaceae</taxon>
        <taxon>Pleurotus</taxon>
    </lineage>
</organism>
<proteinExistence type="predicted"/>
<feature type="region of interest" description="Disordered" evidence="4">
    <location>
        <begin position="209"/>
        <end position="260"/>
    </location>
</feature>
<dbReference type="Proteomes" id="UP000807025">
    <property type="component" value="Unassembled WGS sequence"/>
</dbReference>
<dbReference type="PANTHER" id="PTHR31001">
    <property type="entry name" value="UNCHARACTERIZED TRANSCRIPTIONAL REGULATORY PROTEIN"/>
    <property type="match status" value="1"/>
</dbReference>
<accession>A0A9P5ZW72</accession>
<dbReference type="InterPro" id="IPR050613">
    <property type="entry name" value="Sec_Metabolite_Reg"/>
</dbReference>
<dbReference type="AlphaFoldDB" id="A0A9P5ZW72"/>
<evidence type="ECO:0000259" key="6">
    <source>
        <dbReference type="PROSITE" id="PS51379"/>
    </source>
</evidence>
<feature type="compositionally biased region" description="Low complexity" evidence="4">
    <location>
        <begin position="236"/>
        <end position="260"/>
    </location>
</feature>
<feature type="compositionally biased region" description="Low complexity" evidence="4">
    <location>
        <begin position="424"/>
        <end position="439"/>
    </location>
</feature>
<reference evidence="7" key="1">
    <citation type="submission" date="2020-11" db="EMBL/GenBank/DDBJ databases">
        <authorList>
            <consortium name="DOE Joint Genome Institute"/>
            <person name="Ahrendt S."/>
            <person name="Riley R."/>
            <person name="Andreopoulos W."/>
            <person name="Labutti K."/>
            <person name="Pangilinan J."/>
            <person name="Ruiz-Duenas F.J."/>
            <person name="Barrasa J.M."/>
            <person name="Sanchez-Garcia M."/>
            <person name="Camarero S."/>
            <person name="Miyauchi S."/>
            <person name="Serrano A."/>
            <person name="Linde D."/>
            <person name="Babiker R."/>
            <person name="Drula E."/>
            <person name="Ayuso-Fernandez I."/>
            <person name="Pacheco R."/>
            <person name="Padilla G."/>
            <person name="Ferreira P."/>
            <person name="Barriuso J."/>
            <person name="Kellner H."/>
            <person name="Castanera R."/>
            <person name="Alfaro M."/>
            <person name="Ramirez L."/>
            <person name="Pisabarro A.G."/>
            <person name="Kuo A."/>
            <person name="Tritt A."/>
            <person name="Lipzen A."/>
            <person name="He G."/>
            <person name="Yan M."/>
            <person name="Ng V."/>
            <person name="Cullen D."/>
            <person name="Martin F."/>
            <person name="Rosso M.-N."/>
            <person name="Henrissat B."/>
            <person name="Hibbett D."/>
            <person name="Martinez A.T."/>
            <person name="Grigoriev I.V."/>
        </authorList>
    </citation>
    <scope>NUCLEOTIDE SEQUENCE</scope>
    <source>
        <strain evidence="7">ATCC 90797</strain>
    </source>
</reference>